<dbReference type="EMBL" id="MVDE01000037">
    <property type="protein sequence ID" value="PKQ62175.1"/>
    <property type="molecule type" value="Genomic_DNA"/>
</dbReference>
<dbReference type="AlphaFoldDB" id="A0A2N3HVS2"/>
<reference evidence="1 2" key="1">
    <citation type="journal article" date="2017" name="Front. Microbiol.">
        <title>Labilibaculum manganireducens gen. nov., sp. nov. and Labilibaculum filiforme sp. nov., Novel Bacteroidetes Isolated from Subsurface Sediments of the Baltic Sea.</title>
        <authorList>
            <person name="Vandieken V."/>
            <person name="Marshall I.P."/>
            <person name="Niemann H."/>
            <person name="Engelen B."/>
            <person name="Cypionka H."/>
        </authorList>
    </citation>
    <scope>NUCLEOTIDE SEQUENCE [LARGE SCALE GENOMIC DNA]</scope>
    <source>
        <strain evidence="1 2">59.10-2M</strain>
    </source>
</reference>
<sequence length="117" mass="14077">MILTKEEKEKFEILMYQSYLNKCLKKSKVDIMVNPTGFVRGIPKQLAEDMNTLALDMIEEISDKEKLGRLKYICEYFLSQKTKRRVAQDNNPNVYIYDKFTIYQEQFKRLEMLLKEF</sequence>
<accession>A0A2N3HVS2</accession>
<protein>
    <submittedName>
        <fullName evidence="1">Uncharacterized protein</fullName>
    </submittedName>
</protein>
<name>A0A2N3HVS2_9BACT</name>
<keyword evidence="2" id="KW-1185">Reference proteome</keyword>
<evidence type="ECO:0000313" key="2">
    <source>
        <dbReference type="Proteomes" id="UP000233618"/>
    </source>
</evidence>
<gene>
    <name evidence="1" type="ORF">BZG01_17810</name>
</gene>
<dbReference type="RefSeq" id="WP_101311207.1">
    <property type="nucleotide sequence ID" value="NZ_MVDE01000037.1"/>
</dbReference>
<comment type="caution">
    <text evidence="1">The sequence shown here is derived from an EMBL/GenBank/DDBJ whole genome shotgun (WGS) entry which is preliminary data.</text>
</comment>
<evidence type="ECO:0000313" key="1">
    <source>
        <dbReference type="EMBL" id="PKQ62175.1"/>
    </source>
</evidence>
<proteinExistence type="predicted"/>
<organism evidence="1 2">
    <name type="scientific">Labilibaculum manganireducens</name>
    <dbReference type="NCBI Taxonomy" id="1940525"/>
    <lineage>
        <taxon>Bacteria</taxon>
        <taxon>Pseudomonadati</taxon>
        <taxon>Bacteroidota</taxon>
        <taxon>Bacteroidia</taxon>
        <taxon>Marinilabiliales</taxon>
        <taxon>Marinifilaceae</taxon>
        <taxon>Labilibaculum</taxon>
    </lineage>
</organism>
<dbReference type="Proteomes" id="UP000233618">
    <property type="component" value="Unassembled WGS sequence"/>
</dbReference>